<evidence type="ECO:0000313" key="3">
    <source>
        <dbReference type="Proteomes" id="UP001500274"/>
    </source>
</evidence>
<gene>
    <name evidence="2" type="ORF">GCM10009862_31090</name>
</gene>
<protein>
    <recommendedName>
        <fullName evidence="4">YbaB/EbfC family DNA-binding protein</fullName>
    </recommendedName>
</protein>
<evidence type="ECO:0000313" key="2">
    <source>
        <dbReference type="EMBL" id="GAA2590545.1"/>
    </source>
</evidence>
<sequence>METAAQIITAITAQLAQAAQLSAVAEEVGAEIARLQGVGSSEEGGVTVTVDHHGIPLDITVHDDALAYDGAQVSAMVLEATQRAIRDVQEKAEPLRLALLQPHTATPMREDLGDRIQELYERIEEYERGTISGDEPADDDNGGQRG</sequence>
<keyword evidence="3" id="KW-1185">Reference proteome</keyword>
<dbReference type="InterPro" id="IPR004401">
    <property type="entry name" value="YbaB/EbfC"/>
</dbReference>
<feature type="region of interest" description="Disordered" evidence="1">
    <location>
        <begin position="126"/>
        <end position="146"/>
    </location>
</feature>
<reference evidence="2 3" key="1">
    <citation type="journal article" date="2019" name="Int. J. Syst. Evol. Microbiol.">
        <title>The Global Catalogue of Microorganisms (GCM) 10K type strain sequencing project: providing services to taxonomists for standard genome sequencing and annotation.</title>
        <authorList>
            <consortium name="The Broad Institute Genomics Platform"/>
            <consortium name="The Broad Institute Genome Sequencing Center for Infectious Disease"/>
            <person name="Wu L."/>
            <person name="Ma J."/>
        </authorList>
    </citation>
    <scope>NUCLEOTIDE SEQUENCE [LARGE SCALE GENOMIC DNA]</scope>
    <source>
        <strain evidence="2 3">JCM 16365</strain>
    </source>
</reference>
<dbReference type="Gene3D" id="3.30.1310.10">
    <property type="entry name" value="Nucleoid-associated protein YbaB-like domain"/>
    <property type="match status" value="1"/>
</dbReference>
<proteinExistence type="predicted"/>
<evidence type="ECO:0008006" key="4">
    <source>
        <dbReference type="Google" id="ProtNLM"/>
    </source>
</evidence>
<organism evidence="2 3">
    <name type="scientific">Microbacterium binotii</name>
    <dbReference type="NCBI Taxonomy" id="462710"/>
    <lineage>
        <taxon>Bacteria</taxon>
        <taxon>Bacillati</taxon>
        <taxon>Actinomycetota</taxon>
        <taxon>Actinomycetes</taxon>
        <taxon>Micrococcales</taxon>
        <taxon>Microbacteriaceae</taxon>
        <taxon>Microbacterium</taxon>
    </lineage>
</organism>
<dbReference type="EMBL" id="BAAARI010000038">
    <property type="protein sequence ID" value="GAA2590545.1"/>
    <property type="molecule type" value="Genomic_DNA"/>
</dbReference>
<name>A0ABN3PMI1_9MICO</name>
<dbReference type="SUPFAM" id="SSF82607">
    <property type="entry name" value="YbaB-like"/>
    <property type="match status" value="1"/>
</dbReference>
<dbReference type="Pfam" id="PF02575">
    <property type="entry name" value="YbaB_DNA_bd"/>
    <property type="match status" value="1"/>
</dbReference>
<comment type="caution">
    <text evidence="2">The sequence shown here is derived from an EMBL/GenBank/DDBJ whole genome shotgun (WGS) entry which is preliminary data.</text>
</comment>
<dbReference type="Proteomes" id="UP001500274">
    <property type="component" value="Unassembled WGS sequence"/>
</dbReference>
<evidence type="ECO:0000256" key="1">
    <source>
        <dbReference type="SAM" id="MobiDB-lite"/>
    </source>
</evidence>
<accession>A0ABN3PMI1</accession>
<feature type="compositionally biased region" description="Acidic residues" evidence="1">
    <location>
        <begin position="135"/>
        <end position="146"/>
    </location>
</feature>
<dbReference type="RefSeq" id="WP_344231038.1">
    <property type="nucleotide sequence ID" value="NZ_BAAARI010000038.1"/>
</dbReference>
<dbReference type="InterPro" id="IPR036894">
    <property type="entry name" value="YbaB-like_sf"/>
</dbReference>